<dbReference type="RefSeq" id="WP_380112605.1">
    <property type="nucleotide sequence ID" value="NZ_JBHSIW010000005.1"/>
</dbReference>
<gene>
    <name evidence="2" type="ORF">ACFPCS_03045</name>
</gene>
<keyword evidence="3" id="KW-1185">Reference proteome</keyword>
<sequence>MPREARAEPCRKVLCPEVGNAQCEAIGNGGYGLCRTHRKTWERLNDDLRCDYDGCRNYLFRPGRSQPFSREWTYAGRTYRRCNVHMGTFLRWTPELLRTNLSHFGSLVIPNDAGCWEFQRASRNPAYGEFIPVGDKNDAWLAHRISYFLFVQKPLGKDHQVDHRCMNGRCVRPDHLQGVTETENQRRRARGKPMKPLKNWTRAGIEFAHEFNLPAPY</sequence>
<proteinExistence type="predicted"/>
<accession>A0ABV9TEX2</accession>
<evidence type="ECO:0000313" key="3">
    <source>
        <dbReference type="Proteomes" id="UP001595797"/>
    </source>
</evidence>
<dbReference type="Proteomes" id="UP001595797">
    <property type="component" value="Unassembled WGS sequence"/>
</dbReference>
<dbReference type="InterPro" id="IPR003615">
    <property type="entry name" value="HNH_nuc"/>
</dbReference>
<reference evidence="3" key="1">
    <citation type="journal article" date="2019" name="Int. J. Syst. Evol. Microbiol.">
        <title>The Global Catalogue of Microorganisms (GCM) 10K type strain sequencing project: providing services to taxonomists for standard genome sequencing and annotation.</title>
        <authorList>
            <consortium name="The Broad Institute Genomics Platform"/>
            <consortium name="The Broad Institute Genome Sequencing Center for Infectious Disease"/>
            <person name="Wu L."/>
            <person name="Ma J."/>
        </authorList>
    </citation>
    <scope>NUCLEOTIDE SEQUENCE [LARGE SCALE GENOMIC DNA]</scope>
    <source>
        <strain evidence="3">CGMCC 4.6946</strain>
    </source>
</reference>
<evidence type="ECO:0000313" key="2">
    <source>
        <dbReference type="EMBL" id="MFC4902538.1"/>
    </source>
</evidence>
<dbReference type="SUPFAM" id="SSF54060">
    <property type="entry name" value="His-Me finger endonucleases"/>
    <property type="match status" value="1"/>
</dbReference>
<keyword evidence="2" id="KW-0378">Hydrolase</keyword>
<dbReference type="GO" id="GO:0004519">
    <property type="term" value="F:endonuclease activity"/>
    <property type="evidence" value="ECO:0007669"/>
    <property type="project" value="UniProtKB-KW"/>
</dbReference>
<protein>
    <submittedName>
        <fullName evidence="2">HNH endonuclease</fullName>
    </submittedName>
</protein>
<dbReference type="EMBL" id="JBHSIW010000005">
    <property type="protein sequence ID" value="MFC4902538.1"/>
    <property type="molecule type" value="Genomic_DNA"/>
</dbReference>
<comment type="caution">
    <text evidence="2">The sequence shown here is derived from an EMBL/GenBank/DDBJ whole genome shotgun (WGS) entry which is preliminary data.</text>
</comment>
<dbReference type="InterPro" id="IPR044925">
    <property type="entry name" value="His-Me_finger_sf"/>
</dbReference>
<dbReference type="Gene3D" id="3.90.75.10">
    <property type="entry name" value="Homing Intron 3 (I-ppo) Encoded Endonuclease, Chain A"/>
    <property type="match status" value="1"/>
</dbReference>
<dbReference type="InterPro" id="IPR044930">
    <property type="entry name" value="Homing_endonuclease_His-Me"/>
</dbReference>
<keyword evidence="2" id="KW-0540">Nuclease</keyword>
<evidence type="ECO:0000259" key="1">
    <source>
        <dbReference type="Pfam" id="PF13392"/>
    </source>
</evidence>
<feature type="domain" description="HNH nuclease" evidence="1">
    <location>
        <begin position="155"/>
        <end position="186"/>
    </location>
</feature>
<dbReference type="Pfam" id="PF13392">
    <property type="entry name" value="HNH_3"/>
    <property type="match status" value="1"/>
</dbReference>
<keyword evidence="2" id="KW-0255">Endonuclease</keyword>
<name>A0ABV9TEX2_9MICC</name>
<organism evidence="2 3">
    <name type="scientific">Kocuria oceani</name>
    <dbReference type="NCBI Taxonomy" id="988827"/>
    <lineage>
        <taxon>Bacteria</taxon>
        <taxon>Bacillati</taxon>
        <taxon>Actinomycetota</taxon>
        <taxon>Actinomycetes</taxon>
        <taxon>Micrococcales</taxon>
        <taxon>Micrococcaceae</taxon>
        <taxon>Kocuria</taxon>
    </lineage>
</organism>